<protein>
    <recommendedName>
        <fullName evidence="4">Lipoprotein</fullName>
    </recommendedName>
</protein>
<accession>A0A448S2E4</accession>
<gene>
    <name evidence="2" type="ORF">NCTC13193_00089</name>
</gene>
<feature type="region of interest" description="Disordered" evidence="1">
    <location>
        <begin position="27"/>
        <end position="47"/>
    </location>
</feature>
<dbReference type="Proteomes" id="UP000270487">
    <property type="component" value="Chromosome"/>
</dbReference>
<proteinExistence type="predicted"/>
<dbReference type="PROSITE" id="PS51257">
    <property type="entry name" value="PROKAR_LIPOPROTEIN"/>
    <property type="match status" value="1"/>
</dbReference>
<name>A0A448S2E4_SERFO</name>
<dbReference type="EMBL" id="LR134492">
    <property type="protein sequence ID" value="VEI61895.1"/>
    <property type="molecule type" value="Genomic_DNA"/>
</dbReference>
<sequence>MIMKFNRAALHASAVFFAVLLTGCQTSPNTEKEPTPEPQVQHSTEAEREAARLQQCQAELEALRTVQPKMFTGYKQEFDRLMNGAAQYAGLRTQVNTETQDTVDALYRYRVNKLCAQINQAVLLGLAEHGESAQ</sequence>
<evidence type="ECO:0008006" key="4">
    <source>
        <dbReference type="Google" id="ProtNLM"/>
    </source>
</evidence>
<evidence type="ECO:0000313" key="3">
    <source>
        <dbReference type="Proteomes" id="UP000270487"/>
    </source>
</evidence>
<organism evidence="2 3">
    <name type="scientific">Serratia fonticola</name>
    <dbReference type="NCBI Taxonomy" id="47917"/>
    <lineage>
        <taxon>Bacteria</taxon>
        <taxon>Pseudomonadati</taxon>
        <taxon>Pseudomonadota</taxon>
        <taxon>Gammaproteobacteria</taxon>
        <taxon>Enterobacterales</taxon>
        <taxon>Yersiniaceae</taxon>
        <taxon>Serratia</taxon>
    </lineage>
</organism>
<evidence type="ECO:0000313" key="2">
    <source>
        <dbReference type="EMBL" id="VEI61895.1"/>
    </source>
</evidence>
<dbReference type="AlphaFoldDB" id="A0A448S2E4"/>
<reference evidence="2 3" key="1">
    <citation type="submission" date="2018-12" db="EMBL/GenBank/DDBJ databases">
        <authorList>
            <consortium name="Pathogen Informatics"/>
        </authorList>
    </citation>
    <scope>NUCLEOTIDE SEQUENCE [LARGE SCALE GENOMIC DNA]</scope>
    <source>
        <strain evidence="2 3">NCTC13193</strain>
    </source>
</reference>
<evidence type="ECO:0000256" key="1">
    <source>
        <dbReference type="SAM" id="MobiDB-lite"/>
    </source>
</evidence>